<evidence type="ECO:0000256" key="6">
    <source>
        <dbReference type="ARBA" id="ARBA00023012"/>
    </source>
</evidence>
<dbReference type="GO" id="GO:0005524">
    <property type="term" value="F:ATP binding"/>
    <property type="evidence" value="ECO:0007669"/>
    <property type="project" value="UniProtKB-KW"/>
</dbReference>
<dbReference type="Gene3D" id="3.30.565.10">
    <property type="entry name" value="Histidine kinase-like ATPase, C-terminal domain"/>
    <property type="match status" value="1"/>
</dbReference>
<dbReference type="InterPro" id="IPR000014">
    <property type="entry name" value="PAS"/>
</dbReference>
<dbReference type="PROSITE" id="PS50109">
    <property type="entry name" value="HIS_KIN"/>
    <property type="match status" value="1"/>
</dbReference>
<evidence type="ECO:0000313" key="12">
    <source>
        <dbReference type="Proteomes" id="UP001239462"/>
    </source>
</evidence>
<evidence type="ECO:0000256" key="5">
    <source>
        <dbReference type="ARBA" id="ARBA00022777"/>
    </source>
</evidence>
<name>A0ABT7PET8_9BACT</name>
<dbReference type="Gene3D" id="3.30.450.20">
    <property type="entry name" value="PAS domain"/>
    <property type="match status" value="1"/>
</dbReference>
<dbReference type="CDD" id="cd00075">
    <property type="entry name" value="HATPase"/>
    <property type="match status" value="1"/>
</dbReference>
<feature type="transmembrane region" description="Helical" evidence="9">
    <location>
        <begin position="59"/>
        <end position="79"/>
    </location>
</feature>
<reference evidence="11 12" key="1">
    <citation type="submission" date="2023-06" db="EMBL/GenBank/DDBJ databases">
        <title>Roseiconus lacunae JC819 isolated from Gulf of Mannar region, Tamil Nadu.</title>
        <authorList>
            <person name="Pk S."/>
            <person name="Ch S."/>
            <person name="Ch V.R."/>
        </authorList>
    </citation>
    <scope>NUCLEOTIDE SEQUENCE [LARGE SCALE GENOMIC DNA]</scope>
    <source>
        <strain evidence="11 12">JC819</strain>
    </source>
</reference>
<dbReference type="SMART" id="SM00091">
    <property type="entry name" value="PAS"/>
    <property type="match status" value="1"/>
</dbReference>
<dbReference type="SUPFAM" id="SSF55785">
    <property type="entry name" value="PYP-like sensor domain (PAS domain)"/>
    <property type="match status" value="1"/>
</dbReference>
<evidence type="ECO:0000259" key="10">
    <source>
        <dbReference type="PROSITE" id="PS50109"/>
    </source>
</evidence>
<dbReference type="Pfam" id="PF00989">
    <property type="entry name" value="PAS"/>
    <property type="match status" value="1"/>
</dbReference>
<keyword evidence="4" id="KW-0808">Transferase</keyword>
<evidence type="ECO:0000256" key="4">
    <source>
        <dbReference type="ARBA" id="ARBA00022679"/>
    </source>
</evidence>
<organism evidence="11 12">
    <name type="scientific">Roseiconus lacunae</name>
    <dbReference type="NCBI Taxonomy" id="2605694"/>
    <lineage>
        <taxon>Bacteria</taxon>
        <taxon>Pseudomonadati</taxon>
        <taxon>Planctomycetota</taxon>
        <taxon>Planctomycetia</taxon>
        <taxon>Pirellulales</taxon>
        <taxon>Pirellulaceae</taxon>
        <taxon>Roseiconus</taxon>
    </lineage>
</organism>
<dbReference type="Proteomes" id="UP001239462">
    <property type="component" value="Unassembled WGS sequence"/>
</dbReference>
<dbReference type="InterPro" id="IPR005467">
    <property type="entry name" value="His_kinase_dom"/>
</dbReference>
<keyword evidence="7 9" id="KW-0472">Membrane</keyword>
<dbReference type="InterPro" id="IPR050351">
    <property type="entry name" value="BphY/WalK/GraS-like"/>
</dbReference>
<feature type="compositionally biased region" description="Polar residues" evidence="8">
    <location>
        <begin position="1"/>
        <end position="25"/>
    </location>
</feature>
<dbReference type="SMART" id="SM00388">
    <property type="entry name" value="HisKA"/>
    <property type="match status" value="1"/>
</dbReference>
<comment type="caution">
    <text evidence="11">The sequence shown here is derived from an EMBL/GenBank/DDBJ whole genome shotgun (WGS) entry which is preliminary data.</text>
</comment>
<dbReference type="SUPFAM" id="SSF55874">
    <property type="entry name" value="ATPase domain of HSP90 chaperone/DNA topoisomerase II/histidine kinase"/>
    <property type="match status" value="1"/>
</dbReference>
<comment type="catalytic activity">
    <reaction evidence="1">
        <text>ATP + protein L-histidine = ADP + protein N-phospho-L-histidine.</text>
        <dbReference type="EC" id="2.7.13.3"/>
    </reaction>
</comment>
<keyword evidence="9" id="KW-1133">Transmembrane helix</keyword>
<keyword evidence="9" id="KW-0812">Transmembrane</keyword>
<dbReference type="CDD" id="cd00130">
    <property type="entry name" value="PAS"/>
    <property type="match status" value="1"/>
</dbReference>
<feature type="domain" description="Histidine kinase" evidence="10">
    <location>
        <begin position="260"/>
        <end position="478"/>
    </location>
</feature>
<evidence type="ECO:0000256" key="8">
    <source>
        <dbReference type="SAM" id="MobiDB-lite"/>
    </source>
</evidence>
<evidence type="ECO:0000256" key="9">
    <source>
        <dbReference type="SAM" id="Phobius"/>
    </source>
</evidence>
<dbReference type="InterPro" id="IPR036097">
    <property type="entry name" value="HisK_dim/P_sf"/>
</dbReference>
<evidence type="ECO:0000256" key="2">
    <source>
        <dbReference type="ARBA" id="ARBA00012438"/>
    </source>
</evidence>
<keyword evidence="11" id="KW-0547">Nucleotide-binding</keyword>
<dbReference type="PANTHER" id="PTHR45453">
    <property type="entry name" value="PHOSPHATE REGULON SENSOR PROTEIN PHOR"/>
    <property type="match status" value="1"/>
</dbReference>
<evidence type="ECO:0000313" key="11">
    <source>
        <dbReference type="EMBL" id="MDM4015005.1"/>
    </source>
</evidence>
<dbReference type="SUPFAM" id="SSF47384">
    <property type="entry name" value="Homodimeric domain of signal transducing histidine kinase"/>
    <property type="match status" value="1"/>
</dbReference>
<gene>
    <name evidence="11" type="ORF">QTN89_06160</name>
</gene>
<dbReference type="Pfam" id="PF00512">
    <property type="entry name" value="HisKA"/>
    <property type="match status" value="1"/>
</dbReference>
<keyword evidence="11" id="KW-0067">ATP-binding</keyword>
<dbReference type="InterPro" id="IPR013767">
    <property type="entry name" value="PAS_fold"/>
</dbReference>
<keyword evidence="5" id="KW-0418">Kinase</keyword>
<dbReference type="InterPro" id="IPR035965">
    <property type="entry name" value="PAS-like_dom_sf"/>
</dbReference>
<dbReference type="Gene3D" id="1.10.287.130">
    <property type="match status" value="1"/>
</dbReference>
<keyword evidence="12" id="KW-1185">Reference proteome</keyword>
<feature type="region of interest" description="Disordered" evidence="8">
    <location>
        <begin position="1"/>
        <end position="33"/>
    </location>
</feature>
<protein>
    <recommendedName>
        <fullName evidence="2">histidine kinase</fullName>
        <ecNumber evidence="2">2.7.13.3</ecNumber>
    </recommendedName>
</protein>
<feature type="transmembrane region" description="Helical" evidence="9">
    <location>
        <begin position="85"/>
        <end position="107"/>
    </location>
</feature>
<dbReference type="RefSeq" id="WP_289162584.1">
    <property type="nucleotide sequence ID" value="NZ_JASZZN010000004.1"/>
</dbReference>
<dbReference type="CDD" id="cd00082">
    <property type="entry name" value="HisKA"/>
    <property type="match status" value="1"/>
</dbReference>
<dbReference type="InterPro" id="IPR036890">
    <property type="entry name" value="HATPase_C_sf"/>
</dbReference>
<keyword evidence="3" id="KW-0597">Phosphoprotein</keyword>
<evidence type="ECO:0000256" key="1">
    <source>
        <dbReference type="ARBA" id="ARBA00000085"/>
    </source>
</evidence>
<accession>A0ABT7PET8</accession>
<dbReference type="EMBL" id="JASZZN010000004">
    <property type="protein sequence ID" value="MDM4015005.1"/>
    <property type="molecule type" value="Genomic_DNA"/>
</dbReference>
<keyword evidence="6" id="KW-0902">Two-component regulatory system</keyword>
<evidence type="ECO:0000256" key="3">
    <source>
        <dbReference type="ARBA" id="ARBA00022553"/>
    </source>
</evidence>
<dbReference type="PRINTS" id="PR00344">
    <property type="entry name" value="BCTRLSENSOR"/>
</dbReference>
<dbReference type="InterPro" id="IPR004358">
    <property type="entry name" value="Sig_transdc_His_kin-like_C"/>
</dbReference>
<dbReference type="PANTHER" id="PTHR45453:SF1">
    <property type="entry name" value="PHOSPHATE REGULON SENSOR PROTEIN PHOR"/>
    <property type="match status" value="1"/>
</dbReference>
<dbReference type="InterPro" id="IPR003661">
    <property type="entry name" value="HisK_dim/P_dom"/>
</dbReference>
<proteinExistence type="predicted"/>
<evidence type="ECO:0000256" key="7">
    <source>
        <dbReference type="ARBA" id="ARBA00023136"/>
    </source>
</evidence>
<dbReference type="InterPro" id="IPR003594">
    <property type="entry name" value="HATPase_dom"/>
</dbReference>
<dbReference type="Pfam" id="PF02518">
    <property type="entry name" value="HATPase_c"/>
    <property type="match status" value="1"/>
</dbReference>
<sequence length="480" mass="51661">MSNTLLTESNPPESPGPSTAYSGDSHSGGGVSIAPRVSATSGKSIAPRPIEYAAFRPRLGMVVGPLVAIALTVWLTMMLSLQPVGILLVTTGMCVIVGVVQVIYTVLRWENAEAAYERERTAAELWNLRFENLQSEFQRTTSALSHMTDGVVMLSPKTEIVLINEAARRLLALSSGGQYLGRKISEIVRIPDIVSAVDRAGSGKIDENVAVEVVDGSVVRPVAVRVSRILETEPPHLLLILSDETEAHRVEAIRREFIANVSHELKTPLAAIKGYAETVELAIQDDAESAAHFIAQIGKQCDRLEALIADMMKLARAQSGKGTLVIQALDLEKVINQAMSSFLPVAGAKQIDLSVVPSDQPVHVLADEEAALTIAQNLISNAIRHTNAGGHVVVSFRKDGDGWVMAVQDDGVGIAEEYQERIFERFYRVDRTRKAHDGGTGIGLSIVKNLSRALGGRIGVISSPGNGATFEVWLRSAISK</sequence>
<dbReference type="EC" id="2.7.13.3" evidence="2"/>
<dbReference type="SMART" id="SM00387">
    <property type="entry name" value="HATPase_c"/>
    <property type="match status" value="1"/>
</dbReference>